<keyword evidence="5 14" id="KW-0547">Nucleotide-binding</keyword>
<evidence type="ECO:0000313" key="20">
    <source>
        <dbReference type="EMBL" id="CBK25348.2"/>
    </source>
</evidence>
<keyword evidence="3 17" id="KW-0813">Transport</keyword>
<keyword evidence="9 14" id="KW-0342">GTP-binding</keyword>
<dbReference type="SMART" id="SM00178">
    <property type="entry name" value="SAR"/>
    <property type="match status" value="1"/>
</dbReference>
<comment type="catalytic activity">
    <reaction evidence="11">
        <text>GTP + H2O = GDP + phosphate + H(+)</text>
        <dbReference type="Rhea" id="RHEA:19669"/>
        <dbReference type="ChEBI" id="CHEBI:15377"/>
        <dbReference type="ChEBI" id="CHEBI:15378"/>
        <dbReference type="ChEBI" id="CHEBI:37565"/>
        <dbReference type="ChEBI" id="CHEBI:43474"/>
        <dbReference type="ChEBI" id="CHEBI:58189"/>
        <dbReference type="EC" id="3.6.5.2"/>
    </reaction>
</comment>
<dbReference type="FunFam" id="3.40.50.300:FF:000024">
    <property type="entry name" value="ADP-ribosylation factor 1"/>
    <property type="match status" value="1"/>
</dbReference>
<evidence type="ECO:0000256" key="8">
    <source>
        <dbReference type="ARBA" id="ARBA00023034"/>
    </source>
</evidence>
<dbReference type="Pfam" id="PF00025">
    <property type="entry name" value="Arf"/>
    <property type="match status" value="1"/>
</dbReference>
<dbReference type="InterPro" id="IPR045872">
    <property type="entry name" value="Arf1-5-like"/>
</dbReference>
<evidence type="ECO:0000256" key="11">
    <source>
        <dbReference type="ARBA" id="ARBA00048098"/>
    </source>
</evidence>
<keyword evidence="10 17" id="KW-0449">Lipoprotein</keyword>
<evidence type="ECO:0000313" key="19">
    <source>
        <dbReference type="EMBL" id="CBK25347.2"/>
    </source>
</evidence>
<evidence type="ECO:0000256" key="9">
    <source>
        <dbReference type="ARBA" id="ARBA00023134"/>
    </source>
</evidence>
<dbReference type="InterPro" id="IPR024156">
    <property type="entry name" value="Small_GTPase_ARF"/>
</dbReference>
<proteinExistence type="inferred from homology"/>
<dbReference type="NCBIfam" id="TIGR00231">
    <property type="entry name" value="small_GTP"/>
    <property type="match status" value="1"/>
</dbReference>
<evidence type="ECO:0000313" key="21">
    <source>
        <dbReference type="Proteomes" id="UP000008312"/>
    </source>
</evidence>
<dbReference type="Proteomes" id="UP000008312">
    <property type="component" value="Unassembled WGS sequence"/>
</dbReference>
<keyword evidence="6 17" id="KW-0931">ER-Golgi transport</keyword>
<organism evidence="18">
    <name type="scientific">Blastocystis hominis</name>
    <dbReference type="NCBI Taxonomy" id="12968"/>
    <lineage>
        <taxon>Eukaryota</taxon>
        <taxon>Sar</taxon>
        <taxon>Stramenopiles</taxon>
        <taxon>Bigyra</taxon>
        <taxon>Opalozoa</taxon>
        <taxon>Opalinata</taxon>
        <taxon>Blastocystidae</taxon>
        <taxon>Blastocystis</taxon>
    </lineage>
</organism>
<dbReference type="PRINTS" id="PR00328">
    <property type="entry name" value="SAR1GTPBP"/>
</dbReference>
<dbReference type="InterPro" id="IPR006689">
    <property type="entry name" value="Small_GTPase_ARF/SAR"/>
</dbReference>
<dbReference type="Gene3D" id="3.40.50.300">
    <property type="entry name" value="P-loop containing nucleotide triphosphate hydrolases"/>
    <property type="match status" value="1"/>
</dbReference>
<evidence type="ECO:0000256" key="16">
    <source>
        <dbReference type="RuleBase" id="RU003925"/>
    </source>
</evidence>
<dbReference type="AlphaFoldDB" id="D8MBA7"/>
<feature type="binding site" evidence="14">
    <location>
        <position position="67"/>
    </location>
    <ligand>
        <name>GTP</name>
        <dbReference type="ChEBI" id="CHEBI:37565"/>
    </ligand>
</feature>
<name>D8MBA7_BLAHO</name>
<evidence type="ECO:0000256" key="5">
    <source>
        <dbReference type="ARBA" id="ARBA00022741"/>
    </source>
</evidence>
<evidence type="ECO:0000256" key="1">
    <source>
        <dbReference type="ARBA" id="ARBA00004444"/>
    </source>
</evidence>
<dbReference type="SMART" id="SM00177">
    <property type="entry name" value="ARF"/>
    <property type="match status" value="1"/>
</dbReference>
<sequence>MGNWLGRFLKMKKDMRILMVGLDAAGKTTILYKLKLGEVVTTIPTIGFNVETVDYKNISFTVWDVGGQDKIRNLWRHYYQNTQGLIFVVDSNDKARIEDAKNELHKMLQEEELKEADLLVFANKQDLPHAMSAPELTEKLGLQKLTGRQWYIQACCATTGDGLYEGLDWLSDVVSKK</sequence>
<dbReference type="OMA" id="HYYANTN"/>
<feature type="binding site" evidence="15">
    <location>
        <position position="28"/>
    </location>
    <ligand>
        <name>Mg(2+)</name>
        <dbReference type="ChEBI" id="CHEBI:18420"/>
    </ligand>
</feature>
<keyword evidence="4 17" id="KW-0519">Myristate</keyword>
<accession>D8MBA7</accession>
<protein>
    <recommendedName>
        <fullName evidence="17">ADP-ribosylation factor</fullName>
    </recommendedName>
</protein>
<dbReference type="SMART" id="SM00175">
    <property type="entry name" value="RAB"/>
    <property type="match status" value="1"/>
</dbReference>
<dbReference type="GO" id="GO:0003925">
    <property type="term" value="F:G protein activity"/>
    <property type="evidence" value="ECO:0007669"/>
    <property type="project" value="UniProtKB-EC"/>
</dbReference>
<evidence type="ECO:0000256" key="2">
    <source>
        <dbReference type="ARBA" id="ARBA00010290"/>
    </source>
</evidence>
<dbReference type="GO" id="GO:0005525">
    <property type="term" value="F:GTP binding"/>
    <property type="evidence" value="ECO:0007669"/>
    <property type="project" value="UniProtKB-UniRule"/>
</dbReference>
<evidence type="ECO:0000256" key="4">
    <source>
        <dbReference type="ARBA" id="ARBA00022707"/>
    </source>
</evidence>
<gene>
    <name evidence="18" type="ORF">GSBLH_T00004959001</name>
    <name evidence="19" type="ORF">GSBLH_T00004960001</name>
    <name evidence="20" type="ORF">GSBLH_T00004961001</name>
</gene>
<dbReference type="GO" id="GO:0000139">
    <property type="term" value="C:Golgi membrane"/>
    <property type="evidence" value="ECO:0007669"/>
    <property type="project" value="UniProtKB-SubCell"/>
</dbReference>
<comment type="function">
    <text evidence="17">GTP-binding protein involved in protein trafficking; modulates vesicle budding and uncoating within the Golgi apparatus.</text>
</comment>
<dbReference type="RefSeq" id="XP_012899395.1">
    <property type="nucleotide sequence ID" value="XM_013043941.1"/>
</dbReference>
<dbReference type="GeneID" id="24921946"/>
<dbReference type="RefSeq" id="XP_012899394.1">
    <property type="nucleotide sequence ID" value="XM_013043940.1"/>
</dbReference>
<feature type="binding site" evidence="14">
    <location>
        <begin position="21"/>
        <end position="28"/>
    </location>
    <ligand>
        <name>GTP</name>
        <dbReference type="ChEBI" id="CHEBI:37565"/>
    </ligand>
</feature>
<keyword evidence="8 17" id="KW-0333">Golgi apparatus</keyword>
<comment type="subcellular location">
    <subcellularLocation>
        <location evidence="1">Golgi apparatus membrane</location>
        <topology evidence="1">Lipid-anchor</topology>
        <orientation evidence="1">Cytoplasmic side</orientation>
    </subcellularLocation>
</comment>
<keyword evidence="15" id="KW-0479">Metal-binding</keyword>
<evidence type="ECO:0000256" key="14">
    <source>
        <dbReference type="PIRSR" id="PIRSR606689-1"/>
    </source>
</evidence>
<evidence type="ECO:0000256" key="3">
    <source>
        <dbReference type="ARBA" id="ARBA00022448"/>
    </source>
</evidence>
<reference evidence="18" key="1">
    <citation type="submission" date="2010-02" db="EMBL/GenBank/DDBJ databases">
        <title>Sequencing and annotation of the Blastocystis hominis genome.</title>
        <authorList>
            <person name="Wincker P."/>
        </authorList>
    </citation>
    <scope>NUCLEOTIDE SEQUENCE</scope>
    <source>
        <strain evidence="18">Singapore isolate B</strain>
    </source>
</reference>
<evidence type="ECO:0000256" key="13">
    <source>
        <dbReference type="ARBA" id="ARBA00061917"/>
    </source>
</evidence>
<dbReference type="PROSITE" id="PS51419">
    <property type="entry name" value="RAB"/>
    <property type="match status" value="1"/>
</dbReference>
<dbReference type="GeneID" id="24921947"/>
<keyword evidence="15" id="KW-0460">Magnesium</keyword>
<dbReference type="PANTHER" id="PTHR11711">
    <property type="entry name" value="ADP RIBOSYLATION FACTOR-RELATED"/>
    <property type="match status" value="1"/>
</dbReference>
<evidence type="ECO:0000256" key="17">
    <source>
        <dbReference type="RuleBase" id="RU369003"/>
    </source>
</evidence>
<dbReference type="PROSITE" id="PS51417">
    <property type="entry name" value="ARF"/>
    <property type="match status" value="1"/>
</dbReference>
<dbReference type="CDD" id="cd04150">
    <property type="entry name" value="Arf1_5_like"/>
    <property type="match status" value="1"/>
</dbReference>
<evidence type="ECO:0000256" key="12">
    <source>
        <dbReference type="ARBA" id="ARBA00058055"/>
    </source>
</evidence>
<evidence type="ECO:0000256" key="6">
    <source>
        <dbReference type="ARBA" id="ARBA00022892"/>
    </source>
</evidence>
<keyword evidence="7 17" id="KW-0653">Protein transport</keyword>
<keyword evidence="21" id="KW-1185">Reference proteome</keyword>
<evidence type="ECO:0000256" key="15">
    <source>
        <dbReference type="PIRSR" id="PIRSR606689-2"/>
    </source>
</evidence>
<dbReference type="InterPro" id="IPR005225">
    <property type="entry name" value="Small_GTP-bd"/>
</dbReference>
<dbReference type="InterPro" id="IPR027417">
    <property type="entry name" value="P-loop_NTPase"/>
</dbReference>
<evidence type="ECO:0000313" key="18">
    <source>
        <dbReference type="EMBL" id="CBK25346.2"/>
    </source>
</evidence>
<dbReference type="RefSeq" id="XP_012899396.1">
    <property type="nucleotide sequence ID" value="XM_013043942.1"/>
</dbReference>
<feature type="binding site" evidence="14">
    <location>
        <begin position="123"/>
        <end position="126"/>
    </location>
    <ligand>
        <name>GTP</name>
        <dbReference type="ChEBI" id="CHEBI:37565"/>
    </ligand>
</feature>
<dbReference type="OrthoDB" id="34781at2759"/>
<dbReference type="GO" id="GO:0046872">
    <property type="term" value="F:metal ion binding"/>
    <property type="evidence" value="ECO:0007669"/>
    <property type="project" value="UniProtKB-KW"/>
</dbReference>
<feature type="binding site" evidence="15">
    <location>
        <position position="45"/>
    </location>
    <ligand>
        <name>Mg(2+)</name>
        <dbReference type="ChEBI" id="CHEBI:18420"/>
    </ligand>
</feature>
<dbReference type="EMBL" id="FN668691">
    <property type="protein sequence ID" value="CBK25346.2"/>
    <property type="molecule type" value="Genomic_DNA"/>
</dbReference>
<dbReference type="GO" id="GO:0016192">
    <property type="term" value="P:vesicle-mediated transport"/>
    <property type="evidence" value="ECO:0007669"/>
    <property type="project" value="UniProtKB-UniRule"/>
</dbReference>
<dbReference type="InParanoid" id="D8MBA7"/>
<comment type="similarity">
    <text evidence="2 16">Belongs to the small GTPase superfamily. Arf family.</text>
</comment>
<evidence type="ECO:0000256" key="10">
    <source>
        <dbReference type="ARBA" id="ARBA00023288"/>
    </source>
</evidence>
<dbReference type="GeneID" id="24921948"/>
<dbReference type="SUPFAM" id="SSF52540">
    <property type="entry name" value="P-loop containing nucleoside triphosphate hydrolases"/>
    <property type="match status" value="1"/>
</dbReference>
<comment type="subunit">
    <text evidence="13">May interact with GTPase RAB5b.</text>
</comment>
<dbReference type="EMBL" id="FN668691">
    <property type="protein sequence ID" value="CBK25348.2"/>
    <property type="molecule type" value="Genomic_DNA"/>
</dbReference>
<dbReference type="GO" id="GO:0015031">
    <property type="term" value="P:protein transport"/>
    <property type="evidence" value="ECO:0007669"/>
    <property type="project" value="UniProtKB-KW"/>
</dbReference>
<dbReference type="EMBL" id="FN668691">
    <property type="protein sequence ID" value="CBK25347.2"/>
    <property type="molecule type" value="Genomic_DNA"/>
</dbReference>
<evidence type="ECO:0000256" key="7">
    <source>
        <dbReference type="ARBA" id="ARBA00022927"/>
    </source>
</evidence>
<comment type="function">
    <text evidence="12">Small GTPase involved in protein trafficking between different compartments. Modulates vesicle budding and uncoating within the Golgi complex. In its GTP-bound form, triggers the recruitment of coatomer proteins to the Golgi membrane. The hydrolysis of ARF1-bound GTP, which is mediated by ARFGAPs proteins, is required for dissociation of coat proteins from Golgi membranes and vesicles. Regulates the transport of N-acylated AK2 to the parasitophorous vacuole membrane. May be involved in the activation of lipid kinase PIP5K.</text>
</comment>